<dbReference type="AlphaFoldDB" id="A0A7K0C3K4"/>
<proteinExistence type="predicted"/>
<protein>
    <submittedName>
        <fullName evidence="1">Uncharacterized protein</fullName>
    </submittedName>
</protein>
<dbReference type="EMBL" id="WEGH01000004">
    <property type="protein sequence ID" value="MQY08003.1"/>
    <property type="molecule type" value="Genomic_DNA"/>
</dbReference>
<reference evidence="1 2" key="1">
    <citation type="submission" date="2019-10" db="EMBL/GenBank/DDBJ databases">
        <title>Actinomadura rubteroloni sp. nov. and Actinomadura macrotermitis sp. nov., isolated from the gut of fungus growing-termite Macrotermes natalensis.</title>
        <authorList>
            <person name="Benndorf R."/>
            <person name="Martin K."/>
            <person name="Kuefner M."/>
            <person name="De Beer W."/>
            <person name="Kaster A.-K."/>
            <person name="Vollmers J."/>
            <person name="Poulsen M."/>
            <person name="Beemelmanns C."/>
        </authorList>
    </citation>
    <scope>NUCLEOTIDE SEQUENCE [LARGE SCALE GENOMIC DNA]</scope>
    <source>
        <strain evidence="1 2">RB68</strain>
    </source>
</reference>
<accession>A0A7K0C3K4</accession>
<evidence type="ECO:0000313" key="1">
    <source>
        <dbReference type="EMBL" id="MQY08003.1"/>
    </source>
</evidence>
<gene>
    <name evidence="1" type="ORF">ACRB68_61050</name>
</gene>
<comment type="caution">
    <text evidence="1">The sequence shown here is derived from an EMBL/GenBank/DDBJ whole genome shotgun (WGS) entry which is preliminary data.</text>
</comment>
<sequence length="130" mass="14322">MTASPRVLVVVHVPEFRDHEEDAKWEGDIMAVSHAIDRAGVNSTVAFGLSDLAAETRSRPYDAAVVDLACPEVDAFVTRLVAETPRPLKLASMRFWTPVPDSLRPSWAIRHIDYGHAEQFGAELRALADA</sequence>
<name>A0A7K0C3K4_9ACTN</name>
<evidence type="ECO:0000313" key="2">
    <source>
        <dbReference type="Proteomes" id="UP000487268"/>
    </source>
</evidence>
<dbReference type="RefSeq" id="WP_153538574.1">
    <property type="nucleotide sequence ID" value="NZ_WEGH01000004.1"/>
</dbReference>
<dbReference type="Proteomes" id="UP000487268">
    <property type="component" value="Unassembled WGS sequence"/>
</dbReference>
<keyword evidence="2" id="KW-1185">Reference proteome</keyword>
<organism evidence="1 2">
    <name type="scientific">Actinomadura macrotermitis</name>
    <dbReference type="NCBI Taxonomy" id="2585200"/>
    <lineage>
        <taxon>Bacteria</taxon>
        <taxon>Bacillati</taxon>
        <taxon>Actinomycetota</taxon>
        <taxon>Actinomycetes</taxon>
        <taxon>Streptosporangiales</taxon>
        <taxon>Thermomonosporaceae</taxon>
        <taxon>Actinomadura</taxon>
    </lineage>
</organism>